<accession>A0A8W8IJX1</accession>
<dbReference type="AlphaFoldDB" id="A0A8W8IJX1"/>
<name>A0A8W8IJX1_MAGGI</name>
<feature type="chain" id="PRO_5036450460" evidence="1">
    <location>
        <begin position="27"/>
        <end position="119"/>
    </location>
</feature>
<reference evidence="2" key="1">
    <citation type="submission" date="2022-08" db="UniProtKB">
        <authorList>
            <consortium name="EnsemblMetazoa"/>
        </authorList>
    </citation>
    <scope>IDENTIFICATION</scope>
    <source>
        <strain evidence="2">05x7-T-G4-1.051#20</strain>
    </source>
</reference>
<sequence>MMVLFQVVKAWILVLIVIFKTVRVSSKSDLSSDQYATHSKAHLEYLSVSLEEERKISEDGPPKLETVGETLVVPHYDKLVNLDLIFNSKVSLILEDGETGTPLSFSLEREKSPFGLTYF</sequence>
<proteinExistence type="predicted"/>
<evidence type="ECO:0000313" key="3">
    <source>
        <dbReference type="Proteomes" id="UP000005408"/>
    </source>
</evidence>
<feature type="signal peptide" evidence="1">
    <location>
        <begin position="1"/>
        <end position="26"/>
    </location>
</feature>
<evidence type="ECO:0000313" key="2">
    <source>
        <dbReference type="EnsemblMetazoa" id="G14445.3:cds"/>
    </source>
</evidence>
<keyword evidence="1" id="KW-0732">Signal</keyword>
<dbReference type="Proteomes" id="UP000005408">
    <property type="component" value="Unassembled WGS sequence"/>
</dbReference>
<evidence type="ECO:0000256" key="1">
    <source>
        <dbReference type="SAM" id="SignalP"/>
    </source>
</evidence>
<keyword evidence="3" id="KW-1185">Reference proteome</keyword>
<dbReference type="EnsemblMetazoa" id="G14445.3">
    <property type="protein sequence ID" value="G14445.3:cds"/>
    <property type="gene ID" value="G14445"/>
</dbReference>
<organism evidence="2 3">
    <name type="scientific">Magallana gigas</name>
    <name type="common">Pacific oyster</name>
    <name type="synonym">Crassostrea gigas</name>
    <dbReference type="NCBI Taxonomy" id="29159"/>
    <lineage>
        <taxon>Eukaryota</taxon>
        <taxon>Metazoa</taxon>
        <taxon>Spiralia</taxon>
        <taxon>Lophotrochozoa</taxon>
        <taxon>Mollusca</taxon>
        <taxon>Bivalvia</taxon>
        <taxon>Autobranchia</taxon>
        <taxon>Pteriomorphia</taxon>
        <taxon>Ostreida</taxon>
        <taxon>Ostreoidea</taxon>
        <taxon>Ostreidae</taxon>
        <taxon>Magallana</taxon>
    </lineage>
</organism>
<protein>
    <submittedName>
        <fullName evidence="2">Uncharacterized protein</fullName>
    </submittedName>
</protein>